<evidence type="ECO:0000256" key="4">
    <source>
        <dbReference type="RuleBase" id="RU361187"/>
    </source>
</evidence>
<name>A0A5N8XME4_9ACTN</name>
<protein>
    <submittedName>
        <fullName evidence="6">Family 43 glycosylhydrolase</fullName>
    </submittedName>
</protein>
<evidence type="ECO:0000313" key="7">
    <source>
        <dbReference type="Proteomes" id="UP000400924"/>
    </source>
</evidence>
<keyword evidence="2 4" id="KW-0378">Hydrolase</keyword>
<evidence type="ECO:0000256" key="5">
    <source>
        <dbReference type="SAM" id="MobiDB-lite"/>
    </source>
</evidence>
<dbReference type="GO" id="GO:0005975">
    <property type="term" value="P:carbohydrate metabolic process"/>
    <property type="evidence" value="ECO:0007669"/>
    <property type="project" value="InterPro"/>
</dbReference>
<evidence type="ECO:0000256" key="3">
    <source>
        <dbReference type="ARBA" id="ARBA00023295"/>
    </source>
</evidence>
<accession>A0A5N8XME4</accession>
<dbReference type="EMBL" id="VJZC01000227">
    <property type="protein sequence ID" value="MPY60613.1"/>
    <property type="molecule type" value="Genomic_DNA"/>
</dbReference>
<comment type="caution">
    <text evidence="6">The sequence shown here is derived from an EMBL/GenBank/DDBJ whole genome shotgun (WGS) entry which is preliminary data.</text>
</comment>
<dbReference type="SUPFAM" id="SSF75005">
    <property type="entry name" value="Arabinanase/levansucrase/invertase"/>
    <property type="match status" value="1"/>
</dbReference>
<feature type="compositionally biased region" description="Polar residues" evidence="5">
    <location>
        <begin position="32"/>
        <end position="45"/>
    </location>
</feature>
<dbReference type="Gene3D" id="2.115.10.20">
    <property type="entry name" value="Glycosyl hydrolase domain, family 43"/>
    <property type="match status" value="1"/>
</dbReference>
<feature type="compositionally biased region" description="Basic and acidic residues" evidence="5">
    <location>
        <begin position="167"/>
        <end position="190"/>
    </location>
</feature>
<sequence>MHPDVLRRPAHAQVVGPRRPRHHFRRAELVGRTSTSTPSRETQGPTADEGPEALRHDGRTFLVDSANARGTPSTGPIGWRRPAAPHRTATSGRGTRHRSSGNDAAGGHSPGHNGFSTSPDGTENRVVHHADDTAIGRCDNGRTTRAPQFPPERRRHSEPRQPGRSRQHPDEPLRGYNDHHSRVHPGEPRQRQVPVGVGSQQRRRCESPSADLRRRRPSTVAGQGPGLPTKAAGAGPRPPPGRHPDHTAAPSYLGVTGPRPHPRRPRSSAAAIHELRHAAPEGQRLPKPSGPAGPGHHPSFRET</sequence>
<dbReference type="InterPro" id="IPR006710">
    <property type="entry name" value="Glyco_hydro_43"/>
</dbReference>
<organism evidence="6 7">
    <name type="scientific">Streptomyces spongiae</name>
    <dbReference type="NCBI Taxonomy" id="565072"/>
    <lineage>
        <taxon>Bacteria</taxon>
        <taxon>Bacillati</taxon>
        <taxon>Actinomycetota</taxon>
        <taxon>Actinomycetes</taxon>
        <taxon>Kitasatosporales</taxon>
        <taxon>Streptomycetaceae</taxon>
        <taxon>Streptomyces</taxon>
    </lineage>
</organism>
<dbReference type="AlphaFoldDB" id="A0A5N8XME4"/>
<dbReference type="Proteomes" id="UP000400924">
    <property type="component" value="Unassembled WGS sequence"/>
</dbReference>
<feature type="compositionally biased region" description="Basic and acidic residues" evidence="5">
    <location>
        <begin position="122"/>
        <end position="142"/>
    </location>
</feature>
<proteinExistence type="inferred from homology"/>
<evidence type="ECO:0000256" key="2">
    <source>
        <dbReference type="ARBA" id="ARBA00022801"/>
    </source>
</evidence>
<keyword evidence="3 4" id="KW-0326">Glycosidase</keyword>
<reference evidence="6 7" key="1">
    <citation type="submission" date="2019-07" db="EMBL/GenBank/DDBJ databases">
        <title>New species of Amycolatopsis and Streptomyces.</title>
        <authorList>
            <person name="Duangmal K."/>
            <person name="Teo W.F.A."/>
            <person name="Lipun K."/>
        </authorList>
    </citation>
    <scope>NUCLEOTIDE SEQUENCE [LARGE SCALE GENOMIC DNA]</scope>
    <source>
        <strain evidence="6 7">NBRC 106415</strain>
    </source>
</reference>
<evidence type="ECO:0000313" key="6">
    <source>
        <dbReference type="EMBL" id="MPY60613.1"/>
    </source>
</evidence>
<comment type="similarity">
    <text evidence="1 4">Belongs to the glycosyl hydrolase 43 family.</text>
</comment>
<gene>
    <name evidence="6" type="ORF">FNH08_26745</name>
</gene>
<dbReference type="RefSeq" id="WP_152774081.1">
    <property type="nucleotide sequence ID" value="NZ_VJZC01000227.1"/>
</dbReference>
<dbReference type="OrthoDB" id="177947at2"/>
<dbReference type="GO" id="GO:0004553">
    <property type="term" value="F:hydrolase activity, hydrolyzing O-glycosyl compounds"/>
    <property type="evidence" value="ECO:0007669"/>
    <property type="project" value="InterPro"/>
</dbReference>
<feature type="region of interest" description="Disordered" evidence="5">
    <location>
        <begin position="1"/>
        <end position="303"/>
    </location>
</feature>
<dbReference type="Pfam" id="PF04616">
    <property type="entry name" value="Glyco_hydro_43"/>
    <property type="match status" value="1"/>
</dbReference>
<dbReference type="InterPro" id="IPR023296">
    <property type="entry name" value="Glyco_hydro_beta-prop_sf"/>
</dbReference>
<evidence type="ECO:0000256" key="1">
    <source>
        <dbReference type="ARBA" id="ARBA00009865"/>
    </source>
</evidence>
<keyword evidence="7" id="KW-1185">Reference proteome</keyword>